<accession>A0A9W7WY84</accession>
<reference evidence="14" key="1">
    <citation type="submission" date="2021-02" db="EMBL/GenBank/DDBJ databases">
        <title>Comparative genomics reveals that relaxation of natural selection precedes convergent phenotypic evolution of cavefish.</title>
        <authorList>
            <person name="Peng Z."/>
        </authorList>
    </citation>
    <scope>NUCLEOTIDE SEQUENCE</scope>
    <source>
        <tissue evidence="14">Muscle</tissue>
    </source>
</reference>
<keyword evidence="4" id="KW-0677">Repeat</keyword>
<feature type="domain" description="C2H2-type" evidence="13">
    <location>
        <begin position="530"/>
        <end position="557"/>
    </location>
</feature>
<evidence type="ECO:0000256" key="5">
    <source>
        <dbReference type="ARBA" id="ARBA00022771"/>
    </source>
</evidence>
<evidence type="ECO:0000256" key="3">
    <source>
        <dbReference type="ARBA" id="ARBA00022723"/>
    </source>
</evidence>
<evidence type="ECO:0000259" key="13">
    <source>
        <dbReference type="PROSITE" id="PS50157"/>
    </source>
</evidence>
<keyword evidence="15" id="KW-1185">Reference proteome</keyword>
<evidence type="ECO:0000313" key="14">
    <source>
        <dbReference type="EMBL" id="KAI7810399.1"/>
    </source>
</evidence>
<comment type="subcellular location">
    <subcellularLocation>
        <location evidence="1">Nucleus</location>
    </subcellularLocation>
</comment>
<evidence type="ECO:0000256" key="7">
    <source>
        <dbReference type="ARBA" id="ARBA00023015"/>
    </source>
</evidence>
<dbReference type="InterPro" id="IPR036236">
    <property type="entry name" value="Znf_C2H2_sf"/>
</dbReference>
<dbReference type="Proteomes" id="UP001059041">
    <property type="component" value="Linkage Group LG4"/>
</dbReference>
<dbReference type="SMART" id="SM00355">
    <property type="entry name" value="ZnF_C2H2"/>
    <property type="match status" value="3"/>
</dbReference>
<name>A0A9W7WY84_TRIRA</name>
<evidence type="ECO:0000256" key="11">
    <source>
        <dbReference type="PROSITE-ProRule" id="PRU00042"/>
    </source>
</evidence>
<feature type="domain" description="C2H2-type" evidence="13">
    <location>
        <begin position="558"/>
        <end position="578"/>
    </location>
</feature>
<comment type="similarity">
    <text evidence="2">Belongs to the krueppel C2H2-type zinc-finger protein family.</text>
</comment>
<evidence type="ECO:0000256" key="2">
    <source>
        <dbReference type="ARBA" id="ARBA00006991"/>
    </source>
</evidence>
<evidence type="ECO:0000313" key="15">
    <source>
        <dbReference type="Proteomes" id="UP001059041"/>
    </source>
</evidence>
<organism evidence="14 15">
    <name type="scientific">Triplophysa rosa</name>
    <name type="common">Cave loach</name>
    <dbReference type="NCBI Taxonomy" id="992332"/>
    <lineage>
        <taxon>Eukaryota</taxon>
        <taxon>Metazoa</taxon>
        <taxon>Chordata</taxon>
        <taxon>Craniata</taxon>
        <taxon>Vertebrata</taxon>
        <taxon>Euteleostomi</taxon>
        <taxon>Actinopterygii</taxon>
        <taxon>Neopterygii</taxon>
        <taxon>Teleostei</taxon>
        <taxon>Ostariophysi</taxon>
        <taxon>Cypriniformes</taxon>
        <taxon>Nemacheilidae</taxon>
        <taxon>Triplophysa</taxon>
    </lineage>
</organism>
<dbReference type="InterPro" id="IPR013087">
    <property type="entry name" value="Znf_C2H2_type"/>
</dbReference>
<evidence type="ECO:0000256" key="12">
    <source>
        <dbReference type="SAM" id="MobiDB-lite"/>
    </source>
</evidence>
<dbReference type="PANTHER" id="PTHR14196:SF12">
    <property type="entry name" value="ZINC FINGER PROTEIN 208-LIKE"/>
    <property type="match status" value="1"/>
</dbReference>
<dbReference type="Pfam" id="PF00096">
    <property type="entry name" value="zf-C2H2"/>
    <property type="match status" value="2"/>
</dbReference>
<comment type="caution">
    <text evidence="14">The sequence shown here is derived from an EMBL/GenBank/DDBJ whole genome shotgun (WGS) entry which is preliminary data.</text>
</comment>
<keyword evidence="9" id="KW-0804">Transcription</keyword>
<keyword evidence="7" id="KW-0805">Transcription regulation</keyword>
<evidence type="ECO:0000256" key="1">
    <source>
        <dbReference type="ARBA" id="ARBA00004123"/>
    </source>
</evidence>
<dbReference type="OrthoDB" id="427030at2759"/>
<dbReference type="AlphaFoldDB" id="A0A9W7WY84"/>
<dbReference type="GO" id="GO:0005634">
    <property type="term" value="C:nucleus"/>
    <property type="evidence" value="ECO:0007669"/>
    <property type="project" value="UniProtKB-SubCell"/>
</dbReference>
<dbReference type="PROSITE" id="PS50157">
    <property type="entry name" value="ZINC_FINGER_C2H2_2"/>
    <property type="match status" value="3"/>
</dbReference>
<evidence type="ECO:0000256" key="6">
    <source>
        <dbReference type="ARBA" id="ARBA00022833"/>
    </source>
</evidence>
<evidence type="ECO:0000256" key="8">
    <source>
        <dbReference type="ARBA" id="ARBA00023125"/>
    </source>
</evidence>
<evidence type="ECO:0000256" key="9">
    <source>
        <dbReference type="ARBA" id="ARBA00023163"/>
    </source>
</evidence>
<dbReference type="PROSITE" id="PS00028">
    <property type="entry name" value="ZINC_FINGER_C2H2_1"/>
    <property type="match status" value="2"/>
</dbReference>
<gene>
    <name evidence="14" type="ORF">IRJ41_001128</name>
</gene>
<dbReference type="Gene3D" id="3.30.160.60">
    <property type="entry name" value="Classic Zinc Finger"/>
    <property type="match status" value="3"/>
</dbReference>
<keyword evidence="8" id="KW-0238">DNA-binding</keyword>
<dbReference type="GO" id="GO:0008270">
    <property type="term" value="F:zinc ion binding"/>
    <property type="evidence" value="ECO:0007669"/>
    <property type="project" value="UniProtKB-KW"/>
</dbReference>
<feature type="region of interest" description="Disordered" evidence="12">
    <location>
        <begin position="294"/>
        <end position="315"/>
    </location>
</feature>
<feature type="domain" description="C2H2-type" evidence="13">
    <location>
        <begin position="502"/>
        <end position="529"/>
    </location>
</feature>
<dbReference type="PANTHER" id="PTHR14196">
    <property type="entry name" value="ODD-SKIPPED - RELATED"/>
    <property type="match status" value="1"/>
</dbReference>
<dbReference type="GO" id="GO:0000981">
    <property type="term" value="F:DNA-binding transcription factor activity, RNA polymerase II-specific"/>
    <property type="evidence" value="ECO:0007669"/>
    <property type="project" value="TreeGrafter"/>
</dbReference>
<dbReference type="FunFam" id="3.30.160.60:FF:001498">
    <property type="entry name" value="Zinc finger protein 404"/>
    <property type="match status" value="1"/>
</dbReference>
<keyword evidence="5 11" id="KW-0863">Zinc-finger</keyword>
<dbReference type="FunFam" id="3.30.160.60:FF:001480">
    <property type="entry name" value="Si:cabz01071911.3"/>
    <property type="match status" value="1"/>
</dbReference>
<sequence>MANRIAFQTQLASIMEVLANAAVAEICKLVDDDYAVINLQMTQCQRENKAMKRKLHILELKMARGSAERRISALNRGNRVQVSAALSYKFRNQTNVSYEAPFNTGLWRGGGTDSTGQQKTVTNNNRTVEDPVVSEVNTVLIKEEMFEENQLQPRLFIRDGLPQTSQARVADFGDHMVTDESDQVSGVQQHILEQQKEDGDGEPATLVLKKDLNNQWEESQKQEPIMMVHDVESDTDICSRTLSTSPTKNTVTLGAEKLVDLDFSHLQENGFDRCQKTDISPSIEVEIQDVMESSSSKQYRYHTSAVGPSKPLTGEKPSYMNSGHKGAVNSSTLPTNQPILSREKIGTNCLYERPAEHKDRFTRWNSETASSSSCCYTKDSNQDQDCVLVQSEPVLSVRGSKGRLKGPLSSRTHCVRNADAPEGPIREKETWNQGYILKHSQSELSGHISRPEGVQVETAGTTNPSYFNNTSTQIMPSFSQPGVSLAGMNLPPHIEKDKRKGYICKFCGKAFAGMSNVVAHQRVHTGEKPFKCDICGKLFTEAGNLKKHQRVHTGEKPYICNRCGRRFAWICNLKTHQQSAACGGVS</sequence>
<feature type="region of interest" description="Disordered" evidence="12">
    <location>
        <begin position="400"/>
        <end position="419"/>
    </location>
</feature>
<evidence type="ECO:0000256" key="10">
    <source>
        <dbReference type="ARBA" id="ARBA00023242"/>
    </source>
</evidence>
<protein>
    <submittedName>
        <fullName evidence="14">Zinc finger protein 90-like protein</fullName>
    </submittedName>
</protein>
<dbReference type="FunFam" id="3.30.160.60:FF:000176">
    <property type="entry name" value="zinc finger protein 70"/>
    <property type="match status" value="1"/>
</dbReference>
<evidence type="ECO:0000256" key="4">
    <source>
        <dbReference type="ARBA" id="ARBA00022737"/>
    </source>
</evidence>
<keyword evidence="6" id="KW-0862">Zinc</keyword>
<proteinExistence type="inferred from homology"/>
<keyword evidence="3" id="KW-0479">Metal-binding</keyword>
<dbReference type="InterPro" id="IPR050717">
    <property type="entry name" value="C2H2-ZF_Transcription_Reg"/>
</dbReference>
<dbReference type="SUPFAM" id="SSF57667">
    <property type="entry name" value="beta-beta-alpha zinc fingers"/>
    <property type="match status" value="2"/>
</dbReference>
<dbReference type="EMBL" id="JAFHDT010000004">
    <property type="protein sequence ID" value="KAI7810399.1"/>
    <property type="molecule type" value="Genomic_DNA"/>
</dbReference>
<dbReference type="GO" id="GO:0000977">
    <property type="term" value="F:RNA polymerase II transcription regulatory region sequence-specific DNA binding"/>
    <property type="evidence" value="ECO:0007669"/>
    <property type="project" value="TreeGrafter"/>
</dbReference>
<keyword evidence="10" id="KW-0539">Nucleus</keyword>